<feature type="domain" description="FANCI solenoid 1" evidence="2">
    <location>
        <begin position="69"/>
        <end position="289"/>
    </location>
</feature>
<protein>
    <recommendedName>
        <fullName evidence="10">Fanconi anemia group I protein</fullName>
    </recommendedName>
</protein>
<dbReference type="GO" id="GO:0070182">
    <property type="term" value="F:DNA polymerase binding"/>
    <property type="evidence" value="ECO:0007669"/>
    <property type="project" value="TreeGrafter"/>
</dbReference>
<reference evidence="8" key="1">
    <citation type="submission" date="2021-12" db="EMBL/GenBank/DDBJ databases">
        <authorList>
            <person name="King R."/>
        </authorList>
    </citation>
    <scope>NUCLEOTIDE SEQUENCE</scope>
</reference>
<dbReference type="Pfam" id="PF14676">
    <property type="entry name" value="FANCI_S2"/>
    <property type="match status" value="1"/>
</dbReference>
<dbReference type="Proteomes" id="UP001152759">
    <property type="component" value="Chromosome 8"/>
</dbReference>
<feature type="compositionally biased region" description="Polar residues" evidence="1">
    <location>
        <begin position="1305"/>
        <end position="1329"/>
    </location>
</feature>
<dbReference type="InterPro" id="IPR029310">
    <property type="entry name" value="FANCI_HD1"/>
</dbReference>
<evidence type="ECO:0000259" key="3">
    <source>
        <dbReference type="Pfam" id="PF14676"/>
    </source>
</evidence>
<evidence type="ECO:0000259" key="5">
    <source>
        <dbReference type="Pfam" id="PF14678"/>
    </source>
</evidence>
<dbReference type="InterPro" id="IPR029313">
    <property type="entry name" value="FANCI_S3"/>
</dbReference>
<dbReference type="InterPro" id="IPR026171">
    <property type="entry name" value="FANCI"/>
</dbReference>
<dbReference type="Pfam" id="PF14678">
    <property type="entry name" value="FANCI_S4"/>
    <property type="match status" value="1"/>
</dbReference>
<dbReference type="InterPro" id="IPR016024">
    <property type="entry name" value="ARM-type_fold"/>
</dbReference>
<dbReference type="InterPro" id="IPR029315">
    <property type="entry name" value="FANCI_S2"/>
</dbReference>
<evidence type="ECO:0000313" key="9">
    <source>
        <dbReference type="Proteomes" id="UP001152759"/>
    </source>
</evidence>
<gene>
    <name evidence="8" type="ORF">BEMITA_LOCUS12855</name>
</gene>
<evidence type="ECO:0000259" key="2">
    <source>
        <dbReference type="Pfam" id="PF14675"/>
    </source>
</evidence>
<dbReference type="InterPro" id="IPR029314">
    <property type="entry name" value="FANCI_S4"/>
</dbReference>
<evidence type="ECO:0000259" key="6">
    <source>
        <dbReference type="Pfam" id="PF14679"/>
    </source>
</evidence>
<evidence type="ECO:0000259" key="4">
    <source>
        <dbReference type="Pfam" id="PF14677"/>
    </source>
</evidence>
<feature type="domain" description="FANCI helical" evidence="7">
    <location>
        <begin position="554"/>
        <end position="777"/>
    </location>
</feature>
<evidence type="ECO:0000313" key="8">
    <source>
        <dbReference type="EMBL" id="CAH0394573.1"/>
    </source>
</evidence>
<dbReference type="Pfam" id="PF14679">
    <property type="entry name" value="FANCI_HD1"/>
    <property type="match status" value="1"/>
</dbReference>
<proteinExistence type="predicted"/>
<dbReference type="InterPro" id="IPR029308">
    <property type="entry name" value="FANCI_S1"/>
</dbReference>
<name>A0A9P0F6N3_BEMTA</name>
<feature type="domain" description="FANCI helical" evidence="6">
    <location>
        <begin position="297"/>
        <end position="372"/>
    </location>
</feature>
<dbReference type="SUPFAM" id="SSF48371">
    <property type="entry name" value="ARM repeat"/>
    <property type="match status" value="1"/>
</dbReference>
<feature type="domain" description="FANCI solenoid 4" evidence="5">
    <location>
        <begin position="1045"/>
        <end position="1286"/>
    </location>
</feature>
<dbReference type="PANTHER" id="PTHR21818:SF0">
    <property type="entry name" value="FANCONI ANEMIA GROUP I PROTEIN"/>
    <property type="match status" value="1"/>
</dbReference>
<evidence type="ECO:0000256" key="1">
    <source>
        <dbReference type="SAM" id="MobiDB-lite"/>
    </source>
</evidence>
<evidence type="ECO:0000259" key="7">
    <source>
        <dbReference type="Pfam" id="PF14680"/>
    </source>
</evidence>
<accession>A0A9P0F6N3</accession>
<feature type="region of interest" description="Disordered" evidence="1">
    <location>
        <begin position="1291"/>
        <end position="1337"/>
    </location>
</feature>
<dbReference type="Pfam" id="PF14680">
    <property type="entry name" value="FANCI_HD2"/>
    <property type="match status" value="1"/>
</dbReference>
<dbReference type="Pfam" id="PF14675">
    <property type="entry name" value="FANCI_S1"/>
    <property type="match status" value="1"/>
</dbReference>
<dbReference type="InterPro" id="IPR029312">
    <property type="entry name" value="FANCI_HD2"/>
</dbReference>
<dbReference type="Pfam" id="PF14677">
    <property type="entry name" value="FANCI_S3"/>
    <property type="match status" value="1"/>
</dbReference>
<dbReference type="PANTHER" id="PTHR21818">
    <property type="entry name" value="BC025462 PROTEIN"/>
    <property type="match status" value="1"/>
</dbReference>
<evidence type="ECO:0008006" key="10">
    <source>
        <dbReference type="Google" id="ProtNLM"/>
    </source>
</evidence>
<sequence length="1337" mass="150578">MEGTIETLRKLGQLRLKSDQDLKALQSFVENENFKNITLLVKSTMNGPDGSLLLSYILCGLSDKKESEEKRFKLTEVLLNEFHSNEQSTKTTTLIVNLLAQEIKKFSFTYLSKLSDICVENIRAAKDKPCTSWRELLPKILNVLNEKRIVVYDGIEMSGAEYKGQIINTICTSRLDHSIITPLTSMFNEIVLTQEEHEKVVKKLCSLMEKVPSCQELPPLVNQLLQLCRDQHSIIVFLGLRTYFAKKLHNKAEEMLDDSMDAITAETDTEAELSAAENTILYHIEESAKFSRSSVMDLVKLVKASSHLPDLIFDPFILSILLSVSCIAAYETQVLEMLQSAVSYCVTEESKKNDSAWLCSIVKSKSTMESVLVRLTKSPVCEHQKVLKGLLNLSINLLSIGGVKGREEITEKIWRLGRHVFVSLVKTHTHIARSALKTLCDRIITGNSLTQFTECLASLCHSCSMLMVENENELVGMLEFLSQLPSSLAQRIVTALVPLIQISTRLRDYLILVLRKALFSREIETRKTAVIGFLQLLKHLKIRGLTALSQGSMQNSGPSVFSQVYLDVHTQHAPSSNNSSEAICLEVLGVLKKCFSQQAVVKLSLYQGLSVAIANNPELCESVLELLLDHFSTYYESDENILLPISLDKVVVIHGASATLIEPVGELLLLLVQVTRKANQMNDEGSSAQKCSEILDSLVNRFNSCELEHFQLDDNTDLFDIMPDSLKRQEEVTQILGCHEALMSYIIGRLKDNPEEEDVVKLCSLLKGYNRIVDYVKRSNKPGKKKDGEKGGRKKKVDKEGGVEVKIKPFKCPPSILTLSTCSKLLSLLYKKNSDPENEAITSIRSKKPLHVYAMQSTLDAIQRMKTESKSRTYFKQFCEIAKLLFKHCLSSWDELIEISDVGTAAMCLECWSEIVTIVTTNHLNIFSQFLTEAVDVSRGNDYNVQLIMILKCYKEILRFIIRQQDSDDEDDDVEIKKLEQTVVSALSILTNHFLSVHPDTEQALEWATEFAENNTLSVITDAKQFIHVLMRLYNKCKTETLLYDNFATQFNTLFGTINEAEVETIRKEFKMITEGNMLLILPLLCETLMKRIEYVDGVIALLKAHLALLPHAPITISTIDSQPREEVLNILEREVSHQLAIIGVVAHSLSTVQVSNGPNSEILVKMLTRYYAVITSLTKHFVTRATPQNLVHRTAKFEKLVKLAGSTLSSQIGDLLLHIEESTTNAKLKNVAKKQTIFIPKLVAELENFQQYVTNLSTKSKDTALSLNLKLTVTRDFRLNVKKCQEVLNQQNEENEEDDVSNNTTASSQGNRSRVQSQNKENDPSSQRPAKRRKTS</sequence>
<dbReference type="GO" id="GO:0006281">
    <property type="term" value="P:DNA repair"/>
    <property type="evidence" value="ECO:0007669"/>
    <property type="project" value="InterPro"/>
</dbReference>
<feature type="domain" description="FANCI solenoid 3" evidence="4">
    <location>
        <begin position="816"/>
        <end position="1028"/>
    </location>
</feature>
<organism evidence="8 9">
    <name type="scientific">Bemisia tabaci</name>
    <name type="common">Sweetpotato whitefly</name>
    <name type="synonym">Aleurodes tabaci</name>
    <dbReference type="NCBI Taxonomy" id="7038"/>
    <lineage>
        <taxon>Eukaryota</taxon>
        <taxon>Metazoa</taxon>
        <taxon>Ecdysozoa</taxon>
        <taxon>Arthropoda</taxon>
        <taxon>Hexapoda</taxon>
        <taxon>Insecta</taxon>
        <taxon>Pterygota</taxon>
        <taxon>Neoptera</taxon>
        <taxon>Paraneoptera</taxon>
        <taxon>Hemiptera</taxon>
        <taxon>Sternorrhyncha</taxon>
        <taxon>Aleyrodoidea</taxon>
        <taxon>Aleyrodidae</taxon>
        <taxon>Aleyrodinae</taxon>
        <taxon>Bemisia</taxon>
    </lineage>
</organism>
<dbReference type="KEGG" id="btab:109032615"/>
<keyword evidence="9" id="KW-1185">Reference proteome</keyword>
<dbReference type="EMBL" id="OU963869">
    <property type="protein sequence ID" value="CAH0394573.1"/>
    <property type="molecule type" value="Genomic_DNA"/>
</dbReference>
<feature type="domain" description="FANCI solenoid 2" evidence="3">
    <location>
        <begin position="386"/>
        <end position="534"/>
    </location>
</feature>